<dbReference type="SFLD" id="SFLDS00003">
    <property type="entry name" value="Haloacid_Dehalogenase"/>
    <property type="match status" value="1"/>
</dbReference>
<dbReference type="SFLD" id="SFLDG01129">
    <property type="entry name" value="C1.5:_HAD__Beta-PGM__Phosphata"/>
    <property type="match status" value="1"/>
</dbReference>
<dbReference type="Pfam" id="PF00702">
    <property type="entry name" value="Hydrolase"/>
    <property type="match status" value="1"/>
</dbReference>
<evidence type="ECO:0000313" key="3">
    <source>
        <dbReference type="Proteomes" id="UP000077755"/>
    </source>
</evidence>
<organism evidence="1">
    <name type="scientific">Daucus carota subsp. sativus</name>
    <name type="common">Carrot</name>
    <dbReference type="NCBI Taxonomy" id="79200"/>
    <lineage>
        <taxon>Eukaryota</taxon>
        <taxon>Viridiplantae</taxon>
        <taxon>Streptophyta</taxon>
        <taxon>Embryophyta</taxon>
        <taxon>Tracheophyta</taxon>
        <taxon>Spermatophyta</taxon>
        <taxon>Magnoliopsida</taxon>
        <taxon>eudicotyledons</taxon>
        <taxon>Gunneridae</taxon>
        <taxon>Pentapetalae</taxon>
        <taxon>asterids</taxon>
        <taxon>campanulids</taxon>
        <taxon>Apiales</taxon>
        <taxon>Apiaceae</taxon>
        <taxon>Apioideae</taxon>
        <taxon>Scandiceae</taxon>
        <taxon>Daucinae</taxon>
        <taxon>Daucus</taxon>
        <taxon>Daucus sect. Daucus</taxon>
    </lineage>
</organism>
<dbReference type="NCBIfam" id="TIGR01509">
    <property type="entry name" value="HAD-SF-IA-v3"/>
    <property type="match status" value="1"/>
</dbReference>
<name>A0A165A6V2_DAUCS</name>
<sequence length="272" mass="30733">MDYQNQYLSKSGYECLLFDVDDTLYPFSSGLSTQCTKNITEYMIQYLGIDATNASEMCLKLYKDYGTTMSGLRAIGYDFDDDHYHSLVHGRLPYQNLKPDPVLRNLLHSIPIRKVIFSNADEAHVAKVLSILGLEDCFESVICFETLNPTHKSNITDDARNSGEDGNDSALLESPIICKPFKIAFEEAFKIANINPEKTLFFDDSARNLQTAIRMGLHTMVVGSSYRAKGVDYALESIHNIREALPELWETLEKSEEVLYSREAAIETIVRA</sequence>
<dbReference type="Gramene" id="KZM97006">
    <property type="protein sequence ID" value="KZM97006"/>
    <property type="gene ID" value="DCAR_015632"/>
</dbReference>
<reference evidence="1" key="1">
    <citation type="journal article" date="2016" name="Nat. Genet.">
        <title>A high-quality carrot genome assembly provides new insights into carotenoid accumulation and asterid genome evolution.</title>
        <authorList>
            <person name="Iorizzo M."/>
            <person name="Ellison S."/>
            <person name="Senalik D."/>
            <person name="Zeng P."/>
            <person name="Satapoomin P."/>
            <person name="Huang J."/>
            <person name="Bowman M."/>
            <person name="Iovene M."/>
            <person name="Sanseverino W."/>
            <person name="Cavagnaro P."/>
            <person name="Yildiz M."/>
            <person name="Macko-Podgorni A."/>
            <person name="Moranska E."/>
            <person name="Grzebelus E."/>
            <person name="Grzebelus D."/>
            <person name="Ashrafi H."/>
            <person name="Zheng Z."/>
            <person name="Cheng S."/>
            <person name="Spooner D."/>
            <person name="Van Deynze A."/>
            <person name="Simon P."/>
        </authorList>
    </citation>
    <scope>NUCLEOTIDE SEQUENCE [LARGE SCALE GENOMIC DNA]</scope>
    <source>
        <tissue evidence="1">Leaf</tissue>
    </source>
</reference>
<dbReference type="KEGG" id="dcr:108217783"/>
<dbReference type="SFLD" id="SFLDG01132">
    <property type="entry name" value="C1.5.3:_5'-Nucleotidase_Like"/>
    <property type="match status" value="1"/>
</dbReference>
<dbReference type="Gene3D" id="3.40.50.1000">
    <property type="entry name" value="HAD superfamily/HAD-like"/>
    <property type="match status" value="1"/>
</dbReference>
<dbReference type="NCBIfam" id="TIGR01993">
    <property type="entry name" value="Pyr-5-nucltdase"/>
    <property type="match status" value="1"/>
</dbReference>
<proteinExistence type="predicted"/>
<reference evidence="2" key="2">
    <citation type="submission" date="2022-03" db="EMBL/GenBank/DDBJ databases">
        <title>Draft title - Genomic analysis of global carrot germplasm unveils the trajectory of domestication and the origin of high carotenoid orange carrot.</title>
        <authorList>
            <person name="Iorizzo M."/>
            <person name="Ellison S."/>
            <person name="Senalik D."/>
            <person name="Macko-Podgorni A."/>
            <person name="Grzebelus D."/>
            <person name="Bostan H."/>
            <person name="Rolling W."/>
            <person name="Curaba J."/>
            <person name="Simon P."/>
        </authorList>
    </citation>
    <scope>NUCLEOTIDE SEQUENCE</scope>
    <source>
        <tissue evidence="2">Leaf</tissue>
    </source>
</reference>
<dbReference type="InterPro" id="IPR010237">
    <property type="entry name" value="Pyr-5-nucltdase"/>
</dbReference>
<dbReference type="OMA" id="FQQMFEP"/>
<dbReference type="EMBL" id="LNRQ01000004">
    <property type="protein sequence ID" value="KZM97006.1"/>
    <property type="molecule type" value="Genomic_DNA"/>
</dbReference>
<dbReference type="OrthoDB" id="1065058at2759"/>
<dbReference type="STRING" id="79200.A0A165A6V2"/>
<dbReference type="InterPro" id="IPR023214">
    <property type="entry name" value="HAD_sf"/>
</dbReference>
<keyword evidence="3" id="KW-1185">Reference proteome</keyword>
<dbReference type="InterPro" id="IPR036412">
    <property type="entry name" value="HAD-like_sf"/>
</dbReference>
<evidence type="ECO:0000313" key="1">
    <source>
        <dbReference type="EMBL" id="KZM97006.1"/>
    </source>
</evidence>
<dbReference type="AlphaFoldDB" id="A0A165A6V2"/>
<protein>
    <submittedName>
        <fullName evidence="1">Uncharacterized protein</fullName>
    </submittedName>
</protein>
<dbReference type="SUPFAM" id="SSF56784">
    <property type="entry name" value="HAD-like"/>
    <property type="match status" value="1"/>
</dbReference>
<dbReference type="InterPro" id="IPR006439">
    <property type="entry name" value="HAD-SF_hydro_IA"/>
</dbReference>
<evidence type="ECO:0000313" key="2">
    <source>
        <dbReference type="EMBL" id="WOG95767.1"/>
    </source>
</evidence>
<dbReference type="PANTHER" id="PTHR12725">
    <property type="entry name" value="HALOACID DEHALOGENASE-LIKE HYDROLASE"/>
    <property type="match status" value="1"/>
</dbReference>
<accession>A0A165A6V2</accession>
<dbReference type="Proteomes" id="UP000077755">
    <property type="component" value="Chromosome 4"/>
</dbReference>
<dbReference type="EMBL" id="CP093346">
    <property type="protein sequence ID" value="WOG95767.1"/>
    <property type="molecule type" value="Genomic_DNA"/>
</dbReference>
<dbReference type="PANTHER" id="PTHR12725:SF72">
    <property type="entry name" value="HALOACID DEHALOGENASE-LIKE HYDROLASE"/>
    <property type="match status" value="1"/>
</dbReference>
<gene>
    <name evidence="1" type="ORF">DCAR_015632</name>
    <name evidence="2" type="ORF">DCAR_0415094</name>
</gene>